<dbReference type="EMBL" id="WVTA01000013">
    <property type="protein sequence ID" value="KAK3202870.1"/>
    <property type="molecule type" value="Genomic_DNA"/>
</dbReference>
<keyword evidence="3" id="KW-0472">Membrane</keyword>
<keyword evidence="2" id="KW-0378">Hydrolase</keyword>
<dbReference type="GO" id="GO:0043813">
    <property type="term" value="F:phosphatidylinositol-3,5-bisphosphate 5-phosphatase activity"/>
    <property type="evidence" value="ECO:0007669"/>
    <property type="project" value="InterPro"/>
</dbReference>
<evidence type="ECO:0000313" key="6">
    <source>
        <dbReference type="EMBL" id="KAK3202870.1"/>
    </source>
</evidence>
<dbReference type="InterPro" id="IPR002013">
    <property type="entry name" value="SAC_dom"/>
</dbReference>
<comment type="subcellular location">
    <subcellularLocation>
        <location evidence="1">Endomembrane system</location>
    </subcellularLocation>
</comment>
<dbReference type="Proteomes" id="UP001280581">
    <property type="component" value="Unassembled WGS sequence"/>
</dbReference>
<sequence length="1119" mass="128164">METTGQYGDGFDPLGTNGASSRRVGSNESLTDIPEDSELASTTVGSPEQPAKDGAPMLDSTPAEDVDRVPGMPRGDTESMKFEGDDEDPAVPVSFQRSSSPTAMHKKKGAAYEKVGEDGINRMHKFSLYETSTRFYLIGGDLLDKHYRVLKIDRTAPPGHLSVFEDEIVYDMKEMNHLLNTINDGNKHTGGVKLKCSAWGLMGFIRFTEAYYMVLITKRAQVAMLGGHYIYQVDGTELIPLTTGSSSRFQKDRNPEEARYLSILNNLDLTRFFYFSYSYNITRSLQQNIIRERNALNEGLKHPNRDYQDIFVWNHYLLEPAREVLKNVHDWCHAVIHGSIDQSSLDVFGRRIYITLMARRSRFFAGARFLKRGTNDLGYVANDVETEQIVSEALTTSFHAPGPRLWSNPTYTSYVQHRGSIPLYWTQDNSGVTPRPDIILNLPDPFYTASALHFDDLFQRYGAPIYVLNLIKQRERTPRESKLLHEYKRAIDYLNQSLPKEKKIIYEAFDMARAAKTRGQDVILSLEHLGEKVLRQTGFFHNGDSEFDTAQVQNGAARTNCIDCLDRTNAAQFVIGKRALGRQLQALGVISGNTIEYDSDCIDNFTHMYHNHGDAIAMQYGGSHLVNTMATYRKINQWQSSSRDMVESFKRYYHNSFLDSQRQEACNLFLGNYIHAEGQPMLWELQTDYYLHHADPRFWLSNPRRNYINWYTPEFLNDRSLPPLKLTHKKHMELIRKGATGQDDYWMEYYRPLAVTSFLKVYAFRLNCPPVKEKDTSYPSRLEDASPFVVRRKQQEHGIGAKDMKKPARKGVTILEPSSDTESRRASIARRHQGMRLHIPDTNPPVTQSILRDPHFETHMPPSGTTAFQSMTNSSSTALSANFRPANKAFMHQWSLTQFYENSLNPSITATEQEEYEHYVQHPLNLPLVVSNEAPVTADPTAMQFFEYLDMSDTGVQPAQPAQADDESDYETFYYSVPGLPRIDTDVASIRSLPLQLQRPSSSASFSYPLTPFSHPHSSQYQHKAFAHNFQALERDRRYEAEAPDYEDIVAPANEKWKTPEEDIEEFKEFLKVKNNPLDVEEADGAKKRYKAYRQWLRGKSFFKQSKVDPEWEGQLPVR</sequence>
<feature type="domain" description="SAC" evidence="5">
    <location>
        <begin position="264"/>
        <end position="622"/>
    </location>
</feature>
<evidence type="ECO:0000256" key="4">
    <source>
        <dbReference type="SAM" id="MobiDB-lite"/>
    </source>
</evidence>
<gene>
    <name evidence="6" type="ORF">GRF29_154g1001512</name>
</gene>
<feature type="region of interest" description="Disordered" evidence="4">
    <location>
        <begin position="1"/>
        <end position="104"/>
    </location>
</feature>
<comment type="caution">
    <text evidence="6">The sequence shown here is derived from an EMBL/GenBank/DDBJ whole genome shotgun (WGS) entry which is preliminary data.</text>
</comment>
<keyword evidence="7" id="KW-1185">Reference proteome</keyword>
<evidence type="ECO:0000256" key="1">
    <source>
        <dbReference type="ARBA" id="ARBA00004308"/>
    </source>
</evidence>
<dbReference type="Pfam" id="PF02383">
    <property type="entry name" value="Syja_N"/>
    <property type="match status" value="1"/>
</dbReference>
<proteinExistence type="predicted"/>
<evidence type="ECO:0000259" key="5">
    <source>
        <dbReference type="PROSITE" id="PS50275"/>
    </source>
</evidence>
<dbReference type="GO" id="GO:0046856">
    <property type="term" value="P:phosphatidylinositol dephosphorylation"/>
    <property type="evidence" value="ECO:0007669"/>
    <property type="project" value="InterPro"/>
</dbReference>
<evidence type="ECO:0000256" key="3">
    <source>
        <dbReference type="ARBA" id="ARBA00023136"/>
    </source>
</evidence>
<evidence type="ECO:0000256" key="2">
    <source>
        <dbReference type="ARBA" id="ARBA00022801"/>
    </source>
</evidence>
<dbReference type="PANTHER" id="PTHR45738:SF5">
    <property type="entry name" value="POLYPHOSPHOINOSITIDE PHOSPHATASE"/>
    <property type="match status" value="1"/>
</dbReference>
<organism evidence="6 7">
    <name type="scientific">Pseudopithomyces chartarum</name>
    <dbReference type="NCBI Taxonomy" id="1892770"/>
    <lineage>
        <taxon>Eukaryota</taxon>
        <taxon>Fungi</taxon>
        <taxon>Dikarya</taxon>
        <taxon>Ascomycota</taxon>
        <taxon>Pezizomycotina</taxon>
        <taxon>Dothideomycetes</taxon>
        <taxon>Pleosporomycetidae</taxon>
        <taxon>Pleosporales</taxon>
        <taxon>Massarineae</taxon>
        <taxon>Didymosphaeriaceae</taxon>
        <taxon>Pseudopithomyces</taxon>
    </lineage>
</organism>
<protein>
    <recommendedName>
        <fullName evidence="5">SAC domain-containing protein</fullName>
    </recommendedName>
</protein>
<dbReference type="GO" id="GO:0012505">
    <property type="term" value="C:endomembrane system"/>
    <property type="evidence" value="ECO:0007669"/>
    <property type="project" value="UniProtKB-SubCell"/>
</dbReference>
<name>A0AAN6LVA9_9PLEO</name>
<evidence type="ECO:0000313" key="7">
    <source>
        <dbReference type="Proteomes" id="UP001280581"/>
    </source>
</evidence>
<dbReference type="PANTHER" id="PTHR45738">
    <property type="entry name" value="POLYPHOSPHOINOSITIDE PHOSPHATASE"/>
    <property type="match status" value="1"/>
</dbReference>
<dbReference type="InterPro" id="IPR043573">
    <property type="entry name" value="Fig4-like"/>
</dbReference>
<dbReference type="PROSITE" id="PS50275">
    <property type="entry name" value="SAC"/>
    <property type="match status" value="1"/>
</dbReference>
<feature type="compositionally biased region" description="Polar residues" evidence="4">
    <location>
        <begin position="17"/>
        <end position="30"/>
    </location>
</feature>
<reference evidence="6 7" key="1">
    <citation type="submission" date="2021-02" db="EMBL/GenBank/DDBJ databases">
        <title>Genome assembly of Pseudopithomyces chartarum.</title>
        <authorList>
            <person name="Jauregui R."/>
            <person name="Singh J."/>
            <person name="Voisey C."/>
        </authorList>
    </citation>
    <scope>NUCLEOTIDE SEQUENCE [LARGE SCALE GENOMIC DNA]</scope>
    <source>
        <strain evidence="6 7">AGR01</strain>
    </source>
</reference>
<accession>A0AAN6LVA9</accession>
<dbReference type="AlphaFoldDB" id="A0AAN6LVA9"/>